<gene>
    <name evidence="2" type="ORF">CRG98_015346</name>
</gene>
<organism evidence="2 3">
    <name type="scientific">Punica granatum</name>
    <name type="common">Pomegranate</name>
    <dbReference type="NCBI Taxonomy" id="22663"/>
    <lineage>
        <taxon>Eukaryota</taxon>
        <taxon>Viridiplantae</taxon>
        <taxon>Streptophyta</taxon>
        <taxon>Embryophyta</taxon>
        <taxon>Tracheophyta</taxon>
        <taxon>Spermatophyta</taxon>
        <taxon>Magnoliopsida</taxon>
        <taxon>eudicotyledons</taxon>
        <taxon>Gunneridae</taxon>
        <taxon>Pentapetalae</taxon>
        <taxon>rosids</taxon>
        <taxon>malvids</taxon>
        <taxon>Myrtales</taxon>
        <taxon>Lythraceae</taxon>
        <taxon>Punica</taxon>
    </lineage>
</organism>
<sequence length="87" mass="9966">MEARTTEEKQESLEKHRRAIRRTNEQRTPKTAEAGTMALFITGLPELQKVCTHPRTTRTKEQVSDCLLEFVLVSRVDPDPEKGLIFA</sequence>
<evidence type="ECO:0000313" key="3">
    <source>
        <dbReference type="Proteomes" id="UP000233551"/>
    </source>
</evidence>
<dbReference type="Proteomes" id="UP000233551">
    <property type="component" value="Unassembled WGS sequence"/>
</dbReference>
<dbReference type="AlphaFoldDB" id="A0A2I0K6T0"/>
<name>A0A2I0K6T0_PUNGR</name>
<feature type="region of interest" description="Disordered" evidence="1">
    <location>
        <begin position="1"/>
        <end position="35"/>
    </location>
</feature>
<comment type="caution">
    <text evidence="2">The sequence shown here is derived from an EMBL/GenBank/DDBJ whole genome shotgun (WGS) entry which is preliminary data.</text>
</comment>
<accession>A0A2I0K6T0</accession>
<keyword evidence="3" id="KW-1185">Reference proteome</keyword>
<evidence type="ECO:0000256" key="1">
    <source>
        <dbReference type="SAM" id="MobiDB-lite"/>
    </source>
</evidence>
<evidence type="ECO:0000313" key="2">
    <source>
        <dbReference type="EMBL" id="PKI64261.1"/>
    </source>
</evidence>
<protein>
    <submittedName>
        <fullName evidence="2">Uncharacterized protein</fullName>
    </submittedName>
</protein>
<reference evidence="2 3" key="1">
    <citation type="submission" date="2017-11" db="EMBL/GenBank/DDBJ databases">
        <title>De-novo sequencing of pomegranate (Punica granatum L.) genome.</title>
        <authorList>
            <person name="Akparov Z."/>
            <person name="Amiraslanov A."/>
            <person name="Hajiyeva S."/>
            <person name="Abbasov M."/>
            <person name="Kaur K."/>
            <person name="Hamwieh A."/>
            <person name="Solovyev V."/>
            <person name="Salamov A."/>
            <person name="Braich B."/>
            <person name="Kosarev P."/>
            <person name="Mahmoud A."/>
            <person name="Hajiyev E."/>
            <person name="Babayeva S."/>
            <person name="Izzatullayeva V."/>
            <person name="Mammadov A."/>
            <person name="Mammadov A."/>
            <person name="Sharifova S."/>
            <person name="Ojaghi J."/>
            <person name="Eynullazada K."/>
            <person name="Bayramov B."/>
            <person name="Abdulazimova A."/>
            <person name="Shahmuradov I."/>
        </authorList>
    </citation>
    <scope>NUCLEOTIDE SEQUENCE [LARGE SCALE GENOMIC DNA]</scope>
    <source>
        <strain evidence="3">cv. AG2017</strain>
        <tissue evidence="2">Leaf</tissue>
    </source>
</reference>
<feature type="compositionally biased region" description="Basic and acidic residues" evidence="1">
    <location>
        <begin position="1"/>
        <end position="14"/>
    </location>
</feature>
<dbReference type="EMBL" id="PGOL01000844">
    <property type="protein sequence ID" value="PKI64261.1"/>
    <property type="molecule type" value="Genomic_DNA"/>
</dbReference>
<proteinExistence type="predicted"/>